<name>A0A6S6WBJ7_9PLEO</name>
<dbReference type="EMBL" id="HG992985">
    <property type="protein sequence ID" value="CAE7205974.1"/>
    <property type="molecule type" value="Genomic_DNA"/>
</dbReference>
<dbReference type="AlphaFoldDB" id="A0A6S6WBJ7"/>
<sequence>MWFFKVLPALYGLLVPESQGSPRSGISVVHVTDLVVRAPSVWPTVTLKIGVPATSVNPSLPVSVSTPVSASPGPIPHPYKYNSPVNGRAGNGRAAFMASVGSPLQKRMAIGYALTEKQYSILDLAAFCATIYSIALMAWWAVLLSGNGRKFMKLIRRTIPRYIKKLFKQSMCWAVLFGLVMAWFAWLGEYWTGWSGGYMTLTKTTRHLSMYLAVLFLYHTWPSILHFLRHYLPSVARHVRQWWSNRQNKKRIDKIFERPVSSITIAECLFPDSCLVVAPPNTPSISEAFWALLRDVLFFSWNLLILVVKCRIRSWREIPSHSKDIFRVTSEVLVGFSSGDDSAWALWLAGFRLTLQTVCLSVNMIFRTLYELTSMSLGALWMFFLLIGAVFRRGLLLMNERRVSEARAMSPKKDTTKQEDRFWNAMIKSAEMSWGETTHIMLKLQDAEEKMKHFPAVVEGALQNDSSPKVIELGKKCKSLRNTTKILISDGNYFRKLICALLEELFNLRNGVSTQDPNWRRYRPSLLRFLDDANPTTGMHVLSVEPKFSTPFECDPFACDPTTICRILRGTYGKLPEWTASTNPFNFTTRNTFFMDEYASYGVSTHMEDWAAAGRLPHWTPQARLMDTRRVDPFGKSEIQAFVKDMPFGAEPMKQRPALAPAPAATLAERMPWAFPEPHYPAWVEERPSPGIRKIFC</sequence>
<reference evidence="1" key="1">
    <citation type="submission" date="2021-02" db="EMBL/GenBank/DDBJ databases">
        <authorList>
            <person name="Syme A R."/>
            <person name="Syme A R."/>
            <person name="Moolhuijzen P."/>
        </authorList>
    </citation>
    <scope>NUCLEOTIDE SEQUENCE</scope>
    <source>
        <strain evidence="1">W1-1</strain>
    </source>
</reference>
<proteinExistence type="predicted"/>
<accession>A0A6S6WBJ7</accession>
<gene>
    <name evidence="1" type="ORF">PTTW11_09463</name>
</gene>
<evidence type="ECO:0000313" key="2">
    <source>
        <dbReference type="Proteomes" id="UP000472372"/>
    </source>
</evidence>
<protein>
    <submittedName>
        <fullName evidence="1">Uncharacterized protein</fullName>
    </submittedName>
</protein>
<evidence type="ECO:0000313" key="1">
    <source>
        <dbReference type="EMBL" id="CAE7205974.1"/>
    </source>
</evidence>
<dbReference type="Proteomes" id="UP000472372">
    <property type="component" value="Chromosome 9"/>
</dbReference>
<organism evidence="1 2">
    <name type="scientific">Pyrenophora teres f. teres</name>
    <dbReference type="NCBI Taxonomy" id="97479"/>
    <lineage>
        <taxon>Eukaryota</taxon>
        <taxon>Fungi</taxon>
        <taxon>Dikarya</taxon>
        <taxon>Ascomycota</taxon>
        <taxon>Pezizomycotina</taxon>
        <taxon>Dothideomycetes</taxon>
        <taxon>Pleosporomycetidae</taxon>
        <taxon>Pleosporales</taxon>
        <taxon>Pleosporineae</taxon>
        <taxon>Pleosporaceae</taxon>
        <taxon>Pyrenophora</taxon>
    </lineage>
</organism>